<proteinExistence type="predicted"/>
<dbReference type="KEGG" id="nag:AArcMg_1775"/>
<dbReference type="EMBL" id="CP024047">
    <property type="protein sequence ID" value="AXR78200.1"/>
    <property type="molecule type" value="Genomic_DNA"/>
</dbReference>
<reference evidence="3" key="3">
    <citation type="journal article" date="2019" name="Int. J. Syst. Evol. Microbiol.">
        <title>Natronolimnobius sulfurireducens sp. nov. and Halalkaliarchaeum desulfuricum gen. nov., sp. nov., the first sulfur-respiring alkaliphilic haloarchaea from hypersaline alkaline lakes.</title>
        <authorList>
            <person name="Sorokin D.Y."/>
            <person name="Yakimov M."/>
            <person name="Messina E."/>
            <person name="Merkel A.Y."/>
            <person name="Bale N.J."/>
            <person name="Sinninghe Damste J.S."/>
        </authorList>
    </citation>
    <scope>NUCLEOTIDE SEQUENCE</scope>
    <source>
        <strain evidence="3">AArc-Mg</strain>
        <strain evidence="2">AArc1</strain>
    </source>
</reference>
<reference evidence="4" key="2">
    <citation type="submission" date="2018-02" db="EMBL/GenBank/DDBJ databases">
        <title>Phenotypic and genomic properties of facultatively anaerobic sulfur-reducing natronoarchaea from hypersaline soda lakes.</title>
        <authorList>
            <person name="Sorokin D.Y."/>
            <person name="Kublanov I.V."/>
            <person name="Roman P."/>
            <person name="Sinninghe Damste J.S."/>
            <person name="Golyshin P.N."/>
            <person name="Rojo D."/>
            <person name="Ciordia S."/>
            <person name="Mena M.D.C."/>
            <person name="Ferrer M."/>
            <person name="Messina E."/>
            <person name="Smedile F."/>
            <person name="La Spada G."/>
            <person name="La Cono V."/>
            <person name="Yakimov M.M."/>
        </authorList>
    </citation>
    <scope>NUCLEOTIDE SEQUENCE [LARGE SCALE GENOMIC DNA]</scope>
    <source>
        <strain evidence="4">AArc-Mg</strain>
    </source>
</reference>
<feature type="domain" description="Halobacterial output" evidence="1">
    <location>
        <begin position="9"/>
        <end position="80"/>
    </location>
</feature>
<evidence type="ECO:0000313" key="3">
    <source>
        <dbReference type="EMBL" id="AXR81783.1"/>
    </source>
</evidence>
<accession>A0A346PQI8</accession>
<dbReference type="RefSeq" id="WP_117364299.1">
    <property type="nucleotide sequence ID" value="NZ_CP024047.1"/>
</dbReference>
<dbReference type="KEGG" id="nan:AArc1_1878"/>
<name>A0A346PQI8_9EURY</name>
<gene>
    <name evidence="2" type="ORF">AArc1_1878</name>
    <name evidence="3" type="ORF">AArcMg_1775</name>
</gene>
<protein>
    <recommendedName>
        <fullName evidence="1">Halobacterial output domain-containing protein</fullName>
    </recommendedName>
</protein>
<accession>A0A346PFA5</accession>
<dbReference type="OrthoDB" id="221929at2157"/>
<dbReference type="GeneID" id="37642259"/>
<dbReference type="Proteomes" id="UP000258613">
    <property type="component" value="Chromosome"/>
</dbReference>
<reference evidence="5" key="1">
    <citation type="submission" date="2017-10" db="EMBL/GenBank/DDBJ databases">
        <title>Phenotypic and genomic properties of facultatively anaerobic sulfur-reducing natronoarchaea from hypersaline soda lakes.</title>
        <authorList>
            <person name="Sorokin D.Y."/>
            <person name="Kublanov I.V."/>
            <person name="Roman P."/>
            <person name="Sinninghe Damste J.S."/>
            <person name="Golyshin P.N."/>
            <person name="Rojo D."/>
            <person name="Ciordia S."/>
            <person name="Mena Md.C."/>
            <person name="Ferrer M."/>
            <person name="Messina E."/>
            <person name="Smedile F."/>
            <person name="La Spada G."/>
            <person name="La Cono V."/>
            <person name="Yakimov M.M."/>
        </authorList>
    </citation>
    <scope>NUCLEOTIDE SEQUENCE [LARGE SCALE GENOMIC DNA]</scope>
    <source>
        <strain evidence="5">AArc1</strain>
    </source>
</reference>
<dbReference type="Pfam" id="PF18545">
    <property type="entry name" value="HalOD1"/>
    <property type="match status" value="1"/>
</dbReference>
<dbReference type="AlphaFoldDB" id="A0A346PQI8"/>
<keyword evidence="4" id="KW-1185">Reference proteome</keyword>
<evidence type="ECO:0000313" key="4">
    <source>
        <dbReference type="Proteomes" id="UP000258613"/>
    </source>
</evidence>
<organism evidence="3 4">
    <name type="scientific">Natrarchaeobaculum sulfurireducens</name>
    <dbReference type="NCBI Taxonomy" id="2044521"/>
    <lineage>
        <taxon>Archaea</taxon>
        <taxon>Methanobacteriati</taxon>
        <taxon>Methanobacteriota</taxon>
        <taxon>Stenosarchaea group</taxon>
        <taxon>Halobacteria</taxon>
        <taxon>Halobacteriales</taxon>
        <taxon>Natrialbaceae</taxon>
        <taxon>Natrarchaeobaculum</taxon>
    </lineage>
</organism>
<dbReference type="InterPro" id="IPR040624">
    <property type="entry name" value="HalOD1"/>
</dbReference>
<sequence length="82" mass="9144">MIEYEFSENKTATAAIIDTVAAVTGTRPTELPPLYDAVDPEALDSLFESFEQRSSETLRVEFSYHGMTVVVRDGLEVSIRTE</sequence>
<evidence type="ECO:0000259" key="1">
    <source>
        <dbReference type="Pfam" id="PF18545"/>
    </source>
</evidence>
<evidence type="ECO:0000313" key="5">
    <source>
        <dbReference type="Proteomes" id="UP000258707"/>
    </source>
</evidence>
<dbReference type="Proteomes" id="UP000258707">
    <property type="component" value="Chromosome"/>
</dbReference>
<evidence type="ECO:0000313" key="2">
    <source>
        <dbReference type="EMBL" id="AXR78200.1"/>
    </source>
</evidence>
<dbReference type="EMBL" id="CP027033">
    <property type="protein sequence ID" value="AXR81783.1"/>
    <property type="molecule type" value="Genomic_DNA"/>
</dbReference>